<evidence type="ECO:0000313" key="4">
    <source>
        <dbReference type="Proteomes" id="UP000263900"/>
    </source>
</evidence>
<feature type="domain" description="Peptidase M1 membrane alanine aminopeptidase" evidence="2">
    <location>
        <begin position="377"/>
        <end position="530"/>
    </location>
</feature>
<feature type="chain" id="PRO_5017684151" evidence="1">
    <location>
        <begin position="21"/>
        <end position="629"/>
    </location>
</feature>
<dbReference type="GO" id="GO:0008270">
    <property type="term" value="F:zinc ion binding"/>
    <property type="evidence" value="ECO:0007669"/>
    <property type="project" value="InterPro"/>
</dbReference>
<protein>
    <submittedName>
        <fullName evidence="3">M1 family peptidase</fullName>
    </submittedName>
</protein>
<dbReference type="InterPro" id="IPR027268">
    <property type="entry name" value="Peptidase_M4/M1_CTD_sf"/>
</dbReference>
<dbReference type="SUPFAM" id="SSF55486">
    <property type="entry name" value="Metalloproteases ('zincins'), catalytic domain"/>
    <property type="match status" value="1"/>
</dbReference>
<dbReference type="CDD" id="cd09604">
    <property type="entry name" value="M1_APN_like"/>
    <property type="match status" value="1"/>
</dbReference>
<evidence type="ECO:0000313" key="3">
    <source>
        <dbReference type="EMBL" id="AXY73170.1"/>
    </source>
</evidence>
<dbReference type="InterPro" id="IPR014782">
    <property type="entry name" value="Peptidase_M1_dom"/>
</dbReference>
<dbReference type="AlphaFoldDB" id="A0A3B7MJ53"/>
<evidence type="ECO:0000259" key="2">
    <source>
        <dbReference type="Pfam" id="PF01433"/>
    </source>
</evidence>
<dbReference type="Proteomes" id="UP000263900">
    <property type="component" value="Chromosome"/>
</dbReference>
<dbReference type="KEGG" id="pseg:D3H65_03910"/>
<dbReference type="RefSeq" id="WP_119049008.1">
    <property type="nucleotide sequence ID" value="NZ_CP032157.1"/>
</dbReference>
<dbReference type="Pfam" id="PF01433">
    <property type="entry name" value="Peptidase_M1"/>
    <property type="match status" value="1"/>
</dbReference>
<dbReference type="EMBL" id="CP032157">
    <property type="protein sequence ID" value="AXY73170.1"/>
    <property type="molecule type" value="Genomic_DNA"/>
</dbReference>
<gene>
    <name evidence="3" type="ORF">D3H65_03910</name>
</gene>
<name>A0A3B7MJ53_9BACT</name>
<dbReference type="GO" id="GO:0008237">
    <property type="term" value="F:metallopeptidase activity"/>
    <property type="evidence" value="ECO:0007669"/>
    <property type="project" value="InterPro"/>
</dbReference>
<dbReference type="OrthoDB" id="9814383at2"/>
<accession>A0A3B7MJ53</accession>
<evidence type="ECO:0000256" key="1">
    <source>
        <dbReference type="SAM" id="SignalP"/>
    </source>
</evidence>
<reference evidence="3 4" key="1">
    <citation type="submission" date="2018-09" db="EMBL/GenBank/DDBJ databases">
        <title>Genome sequencing of strain 6GH32-13.</title>
        <authorList>
            <person name="Weon H.-Y."/>
            <person name="Heo J."/>
            <person name="Kwon S.-W."/>
        </authorList>
    </citation>
    <scope>NUCLEOTIDE SEQUENCE [LARGE SCALE GENOMIC DNA]</scope>
    <source>
        <strain evidence="3 4">5GH32-13</strain>
    </source>
</reference>
<keyword evidence="4" id="KW-1185">Reference proteome</keyword>
<proteinExistence type="predicted"/>
<keyword evidence="1" id="KW-0732">Signal</keyword>
<organism evidence="3 4">
    <name type="scientific">Paraflavitalea soli</name>
    <dbReference type="NCBI Taxonomy" id="2315862"/>
    <lineage>
        <taxon>Bacteria</taxon>
        <taxon>Pseudomonadati</taxon>
        <taxon>Bacteroidota</taxon>
        <taxon>Chitinophagia</taxon>
        <taxon>Chitinophagales</taxon>
        <taxon>Chitinophagaceae</taxon>
        <taxon>Paraflavitalea</taxon>
    </lineage>
</organism>
<sequence length="629" mass="70880">MTRYLLFAFLLIATSLASQAQSSLYMPRDVQQAYKNGTRSPDGQPAGKYWQSKARYNITITATPPSRTIQGTEEIVYFNNSPEPIQYPTFRLLLNIHKPGALRAGNQDEDYLTSGVHIDHFTVDGQPQTWPDPNGFVLHRVKLPQPVKPGDSVKFTFNWHYDLSITSNREGVIDSTTFYLAYFYPRIAVNDDISGWDRSNFDDLHEFYSDFNDYTVTIKVPANFVVWGTGTLQQPETLLQPAVAKRFKESFTSDAVIPIATKADVAAKNVTTQNAVNAWQFKATNIPDMAFGISDHFVWDAGSTIVDDATGRRASVQAAYNDTTKDYPHMVGFARNALQWFSRNWPGIPYPYEKTTIFQGYAGMEYPMMVNDETYGEDTALARLVAEHEIAHTYMPFYMGINETRFGFMDEAWATSFEYLIGHAANAEVADRAFKEFRVAPFVKDPAAEFEIPIITPGTAVTGSGLRANQYGKAALGYLAVKDLLGDATFKKCLQGYMKLWNGKHPIPWDFFNTFNRLSGRNLNWFWNNWYFTFNHIDVAVKSVTKTSTGYTLTINNVGGFAIPLDVQIVYADGSKETLHQTPAIWQKNQQLATVAIKTSKAITSLLLDGNIFMDTNEADNMWKAPVKK</sequence>
<dbReference type="Gene3D" id="1.10.390.10">
    <property type="entry name" value="Neutral Protease Domain 2"/>
    <property type="match status" value="1"/>
</dbReference>
<feature type="signal peptide" evidence="1">
    <location>
        <begin position="1"/>
        <end position="20"/>
    </location>
</feature>